<dbReference type="Proteomes" id="UP001239085">
    <property type="component" value="Unassembled WGS sequence"/>
</dbReference>
<comment type="caution">
    <text evidence="1">The sequence shown here is derived from an EMBL/GenBank/DDBJ whole genome shotgun (WGS) entry which is preliminary data.</text>
</comment>
<organism evidence="1 2">
    <name type="scientific">Microbacterium murale</name>
    <dbReference type="NCBI Taxonomy" id="1081040"/>
    <lineage>
        <taxon>Bacteria</taxon>
        <taxon>Bacillati</taxon>
        <taxon>Actinomycetota</taxon>
        <taxon>Actinomycetes</taxon>
        <taxon>Micrococcales</taxon>
        <taxon>Microbacteriaceae</taxon>
        <taxon>Microbacterium</taxon>
    </lineage>
</organism>
<dbReference type="RefSeq" id="WP_307357586.1">
    <property type="nucleotide sequence ID" value="NZ_JAUSXK010000001.1"/>
</dbReference>
<name>A0ABU0P458_9MICO</name>
<evidence type="ECO:0000313" key="1">
    <source>
        <dbReference type="EMBL" id="MDQ0642121.1"/>
    </source>
</evidence>
<evidence type="ECO:0000313" key="2">
    <source>
        <dbReference type="Proteomes" id="UP001239085"/>
    </source>
</evidence>
<dbReference type="EMBL" id="JAUSXK010000001">
    <property type="protein sequence ID" value="MDQ0642121.1"/>
    <property type="molecule type" value="Genomic_DNA"/>
</dbReference>
<accession>A0ABU0P458</accession>
<reference evidence="1 2" key="1">
    <citation type="submission" date="2023-07" db="EMBL/GenBank/DDBJ databases">
        <title>Comparative genomics of wheat-associated soil bacteria to identify genetic determinants of phenazine resistance.</title>
        <authorList>
            <person name="Mouncey N."/>
        </authorList>
    </citation>
    <scope>NUCLEOTIDE SEQUENCE [LARGE SCALE GENOMIC DNA]</scope>
    <source>
        <strain evidence="1 2">W2I7</strain>
    </source>
</reference>
<sequence>MAMELVLLSDVPLTADLMAATAAQVIPDGVGIEYRDGEVTQFVDANGAQVLTIFDPVSVHVPDEARAMLKDPPLSFALWTEMTVPFEASAAARPLAEALARSVRGVVREKL</sequence>
<gene>
    <name evidence="1" type="ORF">QFZ46_000281</name>
</gene>
<proteinExistence type="predicted"/>
<protein>
    <submittedName>
        <fullName evidence="1">Uncharacterized protein</fullName>
    </submittedName>
</protein>
<keyword evidence="2" id="KW-1185">Reference proteome</keyword>